<dbReference type="EMBL" id="ANOH01000465">
    <property type="protein sequence ID" value="EMI51938.1"/>
    <property type="molecule type" value="Genomic_DNA"/>
</dbReference>
<name>M5U7K7_9BACT</name>
<dbReference type="Proteomes" id="UP000011885">
    <property type="component" value="Unassembled WGS sequence"/>
</dbReference>
<dbReference type="PATRIC" id="fig|1263870.3.peg.7038"/>
<comment type="caution">
    <text evidence="1">The sequence shown here is derived from an EMBL/GenBank/DDBJ whole genome shotgun (WGS) entry which is preliminary data.</text>
</comment>
<protein>
    <submittedName>
        <fullName evidence="1">Uncharacterized protein</fullName>
    </submittedName>
</protein>
<sequence>MPLKSDTLHIYCDVGTHHEYKWRIITFGEIASWSRTSLFC</sequence>
<organism evidence="1 2">
    <name type="scientific">Rhodopirellula sallentina SM41</name>
    <dbReference type="NCBI Taxonomy" id="1263870"/>
    <lineage>
        <taxon>Bacteria</taxon>
        <taxon>Pseudomonadati</taxon>
        <taxon>Planctomycetota</taxon>
        <taxon>Planctomycetia</taxon>
        <taxon>Pirellulales</taxon>
        <taxon>Pirellulaceae</taxon>
        <taxon>Rhodopirellula</taxon>
    </lineage>
</organism>
<dbReference type="AlphaFoldDB" id="M5U7K7"/>
<gene>
    <name evidence="1" type="ORF">RSSM_06634</name>
</gene>
<proteinExistence type="predicted"/>
<evidence type="ECO:0000313" key="2">
    <source>
        <dbReference type="Proteomes" id="UP000011885"/>
    </source>
</evidence>
<accession>M5U7K7</accession>
<reference evidence="1 2" key="1">
    <citation type="journal article" date="2013" name="Mar. Genomics">
        <title>Expression of sulfatases in Rhodopirellula baltica and the diversity of sulfatases in the genus Rhodopirellula.</title>
        <authorList>
            <person name="Wegner C.E."/>
            <person name="Richter-Heitmann T."/>
            <person name="Klindworth A."/>
            <person name="Klockow C."/>
            <person name="Richter M."/>
            <person name="Achstetter T."/>
            <person name="Glockner F.O."/>
            <person name="Harder J."/>
        </authorList>
    </citation>
    <scope>NUCLEOTIDE SEQUENCE [LARGE SCALE GENOMIC DNA]</scope>
    <source>
        <strain evidence="1 2">SM41</strain>
    </source>
</reference>
<keyword evidence="2" id="KW-1185">Reference proteome</keyword>
<evidence type="ECO:0000313" key="1">
    <source>
        <dbReference type="EMBL" id="EMI51938.1"/>
    </source>
</evidence>